<reference evidence="2 3" key="1">
    <citation type="journal article" date="2000" name="Nucleic Acids Res.">
        <title>Complete genome sequence of the alkaliphilic bacterium Bacillus halodurans and genomic sequence comparison with Bacillus subtilis.</title>
        <authorList>
            <person name="Takami H."/>
            <person name="Nakasone K."/>
            <person name="Takaki Y."/>
            <person name="Maeno G."/>
            <person name="Sasaki R."/>
            <person name="Masui N."/>
            <person name="Fuji F."/>
            <person name="Hirama C."/>
            <person name="Nakamura Y."/>
            <person name="Ogasawara N."/>
            <person name="Kuhara S."/>
            <person name="Horikoshi K."/>
        </authorList>
    </citation>
    <scope>NUCLEOTIDE SEQUENCE [LARGE SCALE GENOMIC DNA]</scope>
    <source>
        <strain evidence="3">ATCC BAA-125 / DSM 18197 / FERM 7344 / JCM 9153 / C-125</strain>
    </source>
</reference>
<name>Q9K5P8_HALH5</name>
<organism evidence="2 3">
    <name type="scientific">Halalkalibacterium halodurans (strain ATCC BAA-125 / DSM 18197 / FERM 7344 / JCM 9153 / C-125)</name>
    <name type="common">Bacillus halodurans</name>
    <dbReference type="NCBI Taxonomy" id="272558"/>
    <lineage>
        <taxon>Bacteria</taxon>
        <taxon>Bacillati</taxon>
        <taxon>Bacillota</taxon>
        <taxon>Bacilli</taxon>
        <taxon>Bacillales</taxon>
        <taxon>Bacillaceae</taxon>
        <taxon>Halalkalibacterium (ex Joshi et al. 2022)</taxon>
    </lineage>
</organism>
<dbReference type="AlphaFoldDB" id="Q9K5P8"/>
<feature type="transmembrane region" description="Helical" evidence="1">
    <location>
        <begin position="6"/>
        <end position="22"/>
    </location>
</feature>
<protein>
    <submittedName>
        <fullName evidence="2">BH4040 protein</fullName>
    </submittedName>
</protein>
<feature type="transmembrane region" description="Helical" evidence="1">
    <location>
        <begin position="80"/>
        <end position="96"/>
    </location>
</feature>
<dbReference type="Proteomes" id="UP000001258">
    <property type="component" value="Chromosome"/>
</dbReference>
<evidence type="ECO:0000313" key="3">
    <source>
        <dbReference type="Proteomes" id="UP000001258"/>
    </source>
</evidence>
<evidence type="ECO:0000256" key="1">
    <source>
        <dbReference type="SAM" id="Phobius"/>
    </source>
</evidence>
<evidence type="ECO:0000313" key="2">
    <source>
        <dbReference type="EMBL" id="BAB07759.1"/>
    </source>
</evidence>
<dbReference type="EMBL" id="BA000004">
    <property type="protein sequence ID" value="BAB07759.1"/>
    <property type="molecule type" value="Genomic_DNA"/>
</dbReference>
<keyword evidence="1" id="KW-0812">Transmembrane</keyword>
<dbReference type="PIR" id="H84154">
    <property type="entry name" value="H84154"/>
</dbReference>
<keyword evidence="3" id="KW-1185">Reference proteome</keyword>
<feature type="transmembrane region" description="Helical" evidence="1">
    <location>
        <begin position="58"/>
        <end position="73"/>
    </location>
</feature>
<feature type="transmembrane region" description="Helical" evidence="1">
    <location>
        <begin position="34"/>
        <end position="52"/>
    </location>
</feature>
<dbReference type="KEGG" id="bha:BH4040"/>
<dbReference type="HOGENOM" id="CLU_1493352_0_0_9"/>
<dbReference type="eggNOG" id="ENOG5030CZH">
    <property type="taxonomic scope" value="Bacteria"/>
</dbReference>
<keyword evidence="1" id="KW-1133">Transmembrane helix</keyword>
<dbReference type="RefSeq" id="WP_010900164.1">
    <property type="nucleotide sequence ID" value="NC_002570.2"/>
</dbReference>
<keyword evidence="1" id="KW-0472">Membrane</keyword>
<proteinExistence type="predicted"/>
<accession>Q9K5P8</accession>
<gene>
    <name evidence="2" type="ordered locus">BH4040</name>
</gene>
<sequence length="180" mass="20490">MYVILFVGLILFFYYVLYLKKAEGGEDESAIMLPIARFLCFSGSVAFFAWMLFDLDPLYWLAVYSVICLAFCFQAKRKKAILLCMFLFLYIARIPMTEASILAHMNEQERYACAHDLECVEVTSSVGPDGAYRTKVERYDVDTSVAWYGLFSIGLMDMIGDDGTKKTITSVNIGGYWIDL</sequence>